<organism evidence="4 5">
    <name type="scientific">Pelosinus baikalensis</name>
    <dbReference type="NCBI Taxonomy" id="2892015"/>
    <lineage>
        <taxon>Bacteria</taxon>
        <taxon>Bacillati</taxon>
        <taxon>Bacillota</taxon>
        <taxon>Negativicutes</taxon>
        <taxon>Selenomonadales</taxon>
        <taxon>Sporomusaceae</taxon>
        <taxon>Pelosinus</taxon>
    </lineage>
</organism>
<dbReference type="PANTHER" id="PTHR43228">
    <property type="entry name" value="TWO-COMPONENT RESPONSE REGULATOR"/>
    <property type="match status" value="1"/>
</dbReference>
<dbReference type="SUPFAM" id="SSF52172">
    <property type="entry name" value="CheY-like"/>
    <property type="match status" value="1"/>
</dbReference>
<dbReference type="PROSITE" id="PS50921">
    <property type="entry name" value="ANTAR"/>
    <property type="match status" value="1"/>
</dbReference>
<feature type="domain" description="ANTAR" evidence="3">
    <location>
        <begin position="124"/>
        <end position="185"/>
    </location>
</feature>
<dbReference type="EMBL" id="JAJHJB010000008">
    <property type="protein sequence ID" value="MCC5465354.1"/>
    <property type="molecule type" value="Genomic_DNA"/>
</dbReference>
<feature type="modified residue" description="4-aspartylphosphate" evidence="1">
    <location>
        <position position="55"/>
    </location>
</feature>
<dbReference type="PROSITE" id="PS50110">
    <property type="entry name" value="RESPONSE_REGULATORY"/>
    <property type="match status" value="1"/>
</dbReference>
<dbReference type="InterPro" id="IPR008327">
    <property type="entry name" value="Sig_transdc_resp-reg_antiterm"/>
</dbReference>
<dbReference type="InterPro" id="IPR052048">
    <property type="entry name" value="ST_Response_Regulator"/>
</dbReference>
<dbReference type="Pfam" id="PF00072">
    <property type="entry name" value="Response_reg"/>
    <property type="match status" value="1"/>
</dbReference>
<dbReference type="InterPro" id="IPR011006">
    <property type="entry name" value="CheY-like_superfamily"/>
</dbReference>
<dbReference type="InterPro" id="IPR005561">
    <property type="entry name" value="ANTAR"/>
</dbReference>
<dbReference type="InterPro" id="IPR036388">
    <property type="entry name" value="WH-like_DNA-bd_sf"/>
</dbReference>
<dbReference type="Gene3D" id="3.40.50.2300">
    <property type="match status" value="1"/>
</dbReference>
<protein>
    <submittedName>
        <fullName evidence="4">Response regulator</fullName>
    </submittedName>
</protein>
<dbReference type="SMART" id="SM01012">
    <property type="entry name" value="ANTAR"/>
    <property type="match status" value="1"/>
</dbReference>
<comment type="caution">
    <text evidence="4">The sequence shown here is derived from an EMBL/GenBank/DDBJ whole genome shotgun (WGS) entry which is preliminary data.</text>
</comment>
<name>A0ABS8HTY5_9FIRM</name>
<keyword evidence="1" id="KW-0597">Phosphoprotein</keyword>
<feature type="domain" description="Response regulatory" evidence="2">
    <location>
        <begin position="5"/>
        <end position="118"/>
    </location>
</feature>
<gene>
    <name evidence="4" type="ORF">LMF89_08250</name>
</gene>
<evidence type="ECO:0000313" key="5">
    <source>
        <dbReference type="Proteomes" id="UP001165492"/>
    </source>
</evidence>
<evidence type="ECO:0000256" key="1">
    <source>
        <dbReference type="PROSITE-ProRule" id="PRU00169"/>
    </source>
</evidence>
<evidence type="ECO:0000313" key="4">
    <source>
        <dbReference type="EMBL" id="MCC5465354.1"/>
    </source>
</evidence>
<dbReference type="PIRSF" id="PIRSF036382">
    <property type="entry name" value="RR_antiterm"/>
    <property type="match status" value="1"/>
</dbReference>
<dbReference type="Proteomes" id="UP001165492">
    <property type="component" value="Unassembled WGS sequence"/>
</dbReference>
<evidence type="ECO:0000259" key="2">
    <source>
        <dbReference type="PROSITE" id="PS50110"/>
    </source>
</evidence>
<dbReference type="Gene3D" id="1.10.10.10">
    <property type="entry name" value="Winged helix-like DNA-binding domain superfamily/Winged helix DNA-binding domain"/>
    <property type="match status" value="1"/>
</dbReference>
<dbReference type="PANTHER" id="PTHR43228:SF6">
    <property type="entry name" value="RESPONSE REGULATOR RECEIVER"/>
    <property type="match status" value="1"/>
</dbReference>
<dbReference type="InterPro" id="IPR001789">
    <property type="entry name" value="Sig_transdc_resp-reg_receiver"/>
</dbReference>
<keyword evidence="5" id="KW-1185">Reference proteome</keyword>
<reference evidence="4" key="1">
    <citation type="submission" date="2021-11" db="EMBL/GenBank/DDBJ databases">
        <title>Description of a new species Pelosinus isolated from the bottom sediments of Lake Baikal.</title>
        <authorList>
            <person name="Zakharyuk A."/>
        </authorList>
    </citation>
    <scope>NUCLEOTIDE SEQUENCE</scope>
    <source>
        <strain evidence="4">Bkl1</strain>
    </source>
</reference>
<dbReference type="RefSeq" id="WP_229534611.1">
    <property type="nucleotide sequence ID" value="NZ_JAJHJB010000008.1"/>
</dbReference>
<evidence type="ECO:0000259" key="3">
    <source>
        <dbReference type="PROSITE" id="PS50921"/>
    </source>
</evidence>
<dbReference type="Pfam" id="PF03861">
    <property type="entry name" value="ANTAR"/>
    <property type="match status" value="1"/>
</dbReference>
<proteinExistence type="predicted"/>
<dbReference type="SMART" id="SM00448">
    <property type="entry name" value="REC"/>
    <property type="match status" value="1"/>
</dbReference>
<accession>A0ABS8HTY5</accession>
<sequence length="190" mass="21418">MKPLSILLVEDEVLIRADMREMLEKAGHIVCAECGNGEQAVRLVKENVPNLVIMDIMMPGISGLEVAQCMYSLNIPVVMVTAHSQPQMLQRAESVHVYGYVVKPVSEKNLIAAVQIAYARWKDMYSTHQELDKTKENLKNQKLISQARSIIQDRLGISAGEAHKRLLQESMQRQTTPGQIAQRIIEKIKK</sequence>